<keyword evidence="2" id="KW-1185">Reference proteome</keyword>
<organism evidence="1 2">
    <name type="scientific">Fictibacillus barbaricus</name>
    <dbReference type="NCBI Taxonomy" id="182136"/>
    <lineage>
        <taxon>Bacteria</taxon>
        <taxon>Bacillati</taxon>
        <taxon>Bacillota</taxon>
        <taxon>Bacilli</taxon>
        <taxon>Bacillales</taxon>
        <taxon>Fictibacillaceae</taxon>
        <taxon>Fictibacillus</taxon>
    </lineage>
</organism>
<evidence type="ECO:0000313" key="1">
    <source>
        <dbReference type="EMBL" id="MDR7071488.1"/>
    </source>
</evidence>
<protein>
    <submittedName>
        <fullName evidence="1">Uncharacterized protein</fullName>
    </submittedName>
</protein>
<comment type="caution">
    <text evidence="1">The sequence shown here is derived from an EMBL/GenBank/DDBJ whole genome shotgun (WGS) entry which is preliminary data.</text>
</comment>
<dbReference type="RefSeq" id="WP_310256067.1">
    <property type="nucleotide sequence ID" value="NZ_JAVDWA010000001.1"/>
</dbReference>
<gene>
    <name evidence="1" type="ORF">J2X07_000463</name>
</gene>
<sequence length="177" mass="20404">MKKYEAKFDKNEIDLLKNMIGKQMTSIFGSSITSHDHGDLTPYQSYATVFLTNEQKEILAFSCRVLETQHNEEYWKISIQKQENPAPFIFEVDDEDKKVNLTNTEILIESHVMGMSIFSKEFETDMEQLNYDHAVVFELENGRNLCISAMNGPCGVDITMDEEEIQKILAGCIERFV</sequence>
<proteinExistence type="predicted"/>
<evidence type="ECO:0000313" key="2">
    <source>
        <dbReference type="Proteomes" id="UP001258181"/>
    </source>
</evidence>
<dbReference type="Proteomes" id="UP001258181">
    <property type="component" value="Unassembled WGS sequence"/>
</dbReference>
<name>A0ABU1TWB3_9BACL</name>
<accession>A0ABU1TWB3</accession>
<reference evidence="1 2" key="1">
    <citation type="submission" date="2023-07" db="EMBL/GenBank/DDBJ databases">
        <title>Sorghum-associated microbial communities from plants grown in Nebraska, USA.</title>
        <authorList>
            <person name="Schachtman D."/>
        </authorList>
    </citation>
    <scope>NUCLEOTIDE SEQUENCE [LARGE SCALE GENOMIC DNA]</scope>
    <source>
        <strain evidence="1 2">BE211</strain>
    </source>
</reference>
<dbReference type="EMBL" id="JAVDWA010000001">
    <property type="protein sequence ID" value="MDR7071488.1"/>
    <property type="molecule type" value="Genomic_DNA"/>
</dbReference>